<dbReference type="InterPro" id="IPR001227">
    <property type="entry name" value="Ac_transferase_dom_sf"/>
</dbReference>
<evidence type="ECO:0000256" key="6">
    <source>
        <dbReference type="SAM" id="MobiDB-lite"/>
    </source>
</evidence>
<feature type="domain" description="Ketosynthase family 3 (KS3)" evidence="8">
    <location>
        <begin position="368"/>
        <end position="801"/>
    </location>
</feature>
<dbReference type="SMART" id="SM00825">
    <property type="entry name" value="PKS_KS"/>
    <property type="match status" value="1"/>
</dbReference>
<evidence type="ECO:0000313" key="11">
    <source>
        <dbReference type="Proteomes" id="UP000053317"/>
    </source>
</evidence>
<dbReference type="InterPro" id="IPR016036">
    <property type="entry name" value="Malonyl_transacylase_ACP-bd"/>
</dbReference>
<dbReference type="Gene3D" id="1.10.1200.10">
    <property type="entry name" value="ACP-like"/>
    <property type="match status" value="1"/>
</dbReference>
<accession>A0A0G2FSJ5</accession>
<dbReference type="Pfam" id="PF02801">
    <property type="entry name" value="Ketoacyl-synt_C"/>
    <property type="match status" value="1"/>
</dbReference>
<dbReference type="SMART" id="SM00823">
    <property type="entry name" value="PKS_PP"/>
    <property type="match status" value="1"/>
</dbReference>
<dbReference type="PROSITE" id="PS00606">
    <property type="entry name" value="KS3_1"/>
    <property type="match status" value="1"/>
</dbReference>
<evidence type="ECO:0000259" key="9">
    <source>
        <dbReference type="PROSITE" id="PS52019"/>
    </source>
</evidence>
<feature type="active site" description="Proton acceptor; for dehydratase activity" evidence="5">
    <location>
        <position position="1317"/>
    </location>
</feature>
<dbReference type="InterPro" id="IPR032088">
    <property type="entry name" value="SAT"/>
</dbReference>
<feature type="domain" description="PKS/mFAS DH" evidence="9">
    <location>
        <begin position="1285"/>
        <end position="1593"/>
    </location>
</feature>
<feature type="active site" description="Proton donor; for dehydratase activity" evidence="5">
    <location>
        <position position="1505"/>
    </location>
</feature>
<dbReference type="Pfam" id="PF00698">
    <property type="entry name" value="Acyl_transf_1"/>
    <property type="match status" value="1"/>
</dbReference>
<dbReference type="FunFam" id="1.10.1200.10:FF:000011">
    <property type="entry name" value="Sterigmatocystin biosynthesis polyketide synthase"/>
    <property type="match status" value="1"/>
</dbReference>
<dbReference type="Pfam" id="PF16073">
    <property type="entry name" value="SAT"/>
    <property type="match status" value="1"/>
</dbReference>
<keyword evidence="11" id="KW-1185">Reference proteome</keyword>
<dbReference type="InterPro" id="IPR042104">
    <property type="entry name" value="PKS_dehydratase_sf"/>
</dbReference>
<dbReference type="PANTHER" id="PTHR43775:SF24">
    <property type="entry name" value="NON-REDUCING POLYKETIDE SYNTHASE APTA-RELATED"/>
    <property type="match status" value="1"/>
</dbReference>
<comment type="caution">
    <text evidence="10">The sequence shown here is derived from an EMBL/GenBank/DDBJ whole genome shotgun (WGS) entry which is preliminary data.</text>
</comment>
<dbReference type="Gene3D" id="3.30.70.3290">
    <property type="match status" value="1"/>
</dbReference>
<dbReference type="InterPro" id="IPR014043">
    <property type="entry name" value="Acyl_transferase_dom"/>
</dbReference>
<proteinExistence type="predicted"/>
<dbReference type="GO" id="GO:0004315">
    <property type="term" value="F:3-oxoacyl-[acyl-carrier-protein] synthase activity"/>
    <property type="evidence" value="ECO:0007669"/>
    <property type="project" value="InterPro"/>
</dbReference>
<dbReference type="GO" id="GO:0031177">
    <property type="term" value="F:phosphopantetheine binding"/>
    <property type="evidence" value="ECO:0007669"/>
    <property type="project" value="InterPro"/>
</dbReference>
<reference evidence="10 11" key="1">
    <citation type="submission" date="2015-05" db="EMBL/GenBank/DDBJ databases">
        <title>Distinctive expansion of gene families associated with plant cell wall degradation and secondary metabolism in the genomes of grapevine trunk pathogens.</title>
        <authorList>
            <person name="Lawrence D.P."/>
            <person name="Travadon R."/>
            <person name="Rolshausen P.E."/>
            <person name="Baumgartner K."/>
        </authorList>
    </citation>
    <scope>NUCLEOTIDE SEQUENCE [LARGE SCALE GENOMIC DNA]</scope>
    <source>
        <strain evidence="10">UCRPC4</strain>
    </source>
</reference>
<dbReference type="NCBIfam" id="TIGR04532">
    <property type="entry name" value="PT_fungal_PKS"/>
    <property type="match status" value="1"/>
</dbReference>
<dbReference type="FunFam" id="3.40.366.10:FF:000017">
    <property type="entry name" value="Non-reducing polyketide synthase aptA"/>
    <property type="match status" value="1"/>
</dbReference>
<dbReference type="Gene3D" id="3.10.129.110">
    <property type="entry name" value="Polyketide synthase dehydratase"/>
    <property type="match status" value="1"/>
</dbReference>
<dbReference type="GO" id="GO:0004312">
    <property type="term" value="F:fatty acid synthase activity"/>
    <property type="evidence" value="ECO:0007669"/>
    <property type="project" value="TreeGrafter"/>
</dbReference>
<dbReference type="OrthoDB" id="329835at2759"/>
<dbReference type="InterPro" id="IPR014030">
    <property type="entry name" value="Ketoacyl_synth_N"/>
</dbReference>
<dbReference type="PANTHER" id="PTHR43775">
    <property type="entry name" value="FATTY ACID SYNTHASE"/>
    <property type="match status" value="1"/>
</dbReference>
<evidence type="ECO:0000256" key="1">
    <source>
        <dbReference type="ARBA" id="ARBA00005179"/>
    </source>
</evidence>
<dbReference type="InterPro" id="IPR050091">
    <property type="entry name" value="PKS_NRPS_Biosynth_Enz"/>
</dbReference>
<keyword evidence="3" id="KW-0597">Phosphoprotein</keyword>
<dbReference type="InterPro" id="IPR036736">
    <property type="entry name" value="ACP-like_sf"/>
</dbReference>
<dbReference type="Gene3D" id="3.40.366.10">
    <property type="entry name" value="Malonyl-Coenzyme A Acyl Carrier Protein, domain 2"/>
    <property type="match status" value="2"/>
</dbReference>
<evidence type="ECO:0000256" key="5">
    <source>
        <dbReference type="PROSITE-ProRule" id="PRU01363"/>
    </source>
</evidence>
<feature type="domain" description="Carrier" evidence="7">
    <location>
        <begin position="1666"/>
        <end position="1743"/>
    </location>
</feature>
<dbReference type="InterPro" id="IPR049551">
    <property type="entry name" value="PKS_DH_C"/>
</dbReference>
<feature type="region of interest" description="N-terminal hotdog fold" evidence="5">
    <location>
        <begin position="1285"/>
        <end position="1420"/>
    </location>
</feature>
<sequence length="1743" mass="189574">MDTPTSASLDGASQYSTKLFYFGSEFPSDDPADLFRRLQQCSKRKQHRCLATFIDEATAVIREEFSKLPQPLKECIPSFQTVLSLADNSKDNRGLLGGAMESALLCIADIALFIGHFEAEGISFDLSKSTTTLSGLSIGLLAAAAVSASSSLYDLALIGAEAVRVSFRLGVHVSSISQGIEEQEPEGDALPWAYVVTGLTPDVVQQELDRYNTETVCANDSKIVHYQLTTIGICHAPHVYDSSDVDTILESGSAQASSRSQLVKLPLLSTQTGKRFAARTVVGLFEQVCTEILTGTIRLDEVTEGILDNVSFFGKAECQVLSFSNSLILKRFLDSIAAELPEVAVERLDITAWLSSASSKSSARSPRESKLAIVGMSCRLPGGVNNLELFWQIMEQGRDVHSKVPADRFDISTHFDPSGETPNSTETPYGNFIDNPGLFDAGFFNMSPKEAEQTDPMHRLALVTAYEALEMAGYAPNRTPSTMLGRVGTYYGQASDDWRELNAGQNIGTYGIPGGERAFANGRINYFFKFGGPSFNIDTACSSGLAAVNAACSALWAGEADTVIAGGLNVITSPDNYAMLCRGHFLSKTGQCKVWDSGADGYCRADGVGSVVIKRLEDAEADNDNIIATICAAATNHSANAASITQPHAGAQKDNYRRILHDAGVNPLEVSYVELHGTGTQVGDAVESESVADVFAPLIPRRRADQRLHLGAVKSNIGHGEAAAGIASLLKVLLVYQKNQIPPHIGIIHEINPVIAKVLENRNAGLAIENTLWPKVGGKKRYALVNSFGAHGGNTTILLEDGPEKIHVSEDTRSHHPVTISAKSKNSLKGNLEALLRYLDQHTDTDLGDLSYTTCARRIHHSTRIATSVSSIPQLRKFLESSLENSTTIRPVPVNSPLVVFAFTGQGAFYKGISSQLYKEFPFYQSQIIELDRRGQQLGYPSIIPAVDGSLGDDISPLLTQVATVAIEIALAKFWEVLGVKPSAVIGHSLGEYAALAVAGVISASDAIFLVGKRAELMLKSCTMGSHSMLSVRASPAMIEACEKVQNDYEVSCINGPEDTVISGDKETIAASREALEASGLKCTLLQLPYAFHTGQLDPVLQPFEQVAKHVTFKAPNIPVISPLLSTCVFDGKTLNAQYLRRASRETVNFFGALEAAQEMGIIDSKTTWVDVGPHPFCGAFIRNSTQSSQVVPSLRRDEDNFTTISNSLAFLHCEGVPVCWNEYFRPVEKSHRLLTLEHYAWNQKDYWIPYMGTWTLDKAYPKGNTREIGTVGLAGSALRTSSIHQIISEQVLETTAEVTALADIMHPDLLASIKGHTMNGHGVASLSIWADMALAISDYLYKRLLPKAKDVNMNLSNLEVLHAQIANTDTSSSQLLQLRAKLDLSTSKVDVFWFDEDEGGGISETHYASAAVHFENAAAWTTEWNRMEHLVNGRIEALQRMASEGQASKLSSSMAYTLFKNVVDYADKYRGMKSVVIKDNEAFADITLVNETHGKWHTPPHWIDSVVHIGGFVLNGSDTSNTKDYFYVTPGWDSYRLAKPLEAGGTYRSYVRMFPSAEPNMYVGDVYVLQDNTLIGMTGQMKFRKVPRLLMNKFFSPRNPNDKKSHNGSTAIVAAEKKPSLPAPGPVPAQTEANSNPNNSSDPPPTPQPPTSQSEPKAAPSATTDLTNPVVADCMKVIARETGLDPTEFHDEASFVELGVDSLMSLVLSEKFRAELQLEINSSLFIECPNIGELKAWLEEYC</sequence>
<reference evidence="10 11" key="2">
    <citation type="submission" date="2015-05" db="EMBL/GenBank/DDBJ databases">
        <authorList>
            <person name="Morales-Cruz A."/>
            <person name="Amrine K.C."/>
            <person name="Cantu D."/>
        </authorList>
    </citation>
    <scope>NUCLEOTIDE SEQUENCE [LARGE SCALE GENOMIC DNA]</scope>
    <source>
        <strain evidence="10">UCRPC4</strain>
    </source>
</reference>
<evidence type="ECO:0000256" key="2">
    <source>
        <dbReference type="ARBA" id="ARBA00022450"/>
    </source>
</evidence>
<dbReference type="SUPFAM" id="SSF47336">
    <property type="entry name" value="ACP-like"/>
    <property type="match status" value="1"/>
</dbReference>
<comment type="pathway">
    <text evidence="1">Secondary metabolite biosynthesis.</text>
</comment>
<dbReference type="SUPFAM" id="SSF53901">
    <property type="entry name" value="Thiolase-like"/>
    <property type="match status" value="1"/>
</dbReference>
<dbReference type="SUPFAM" id="SSF52151">
    <property type="entry name" value="FabD/lysophospholipase-like"/>
    <property type="match status" value="1"/>
</dbReference>
<dbReference type="GO" id="GO:0006633">
    <property type="term" value="P:fatty acid biosynthetic process"/>
    <property type="evidence" value="ECO:0007669"/>
    <property type="project" value="InterPro"/>
</dbReference>
<evidence type="ECO:0000313" key="10">
    <source>
        <dbReference type="EMBL" id="KKY14863.1"/>
    </source>
</evidence>
<dbReference type="EMBL" id="LCWF01000205">
    <property type="protein sequence ID" value="KKY14863.1"/>
    <property type="molecule type" value="Genomic_DNA"/>
</dbReference>
<dbReference type="InterPro" id="IPR009081">
    <property type="entry name" value="PP-bd_ACP"/>
</dbReference>
<dbReference type="InterPro" id="IPR016035">
    <property type="entry name" value="Acyl_Trfase/lysoPLipase"/>
</dbReference>
<dbReference type="PROSITE" id="PS52019">
    <property type="entry name" value="PKS_MFAS_DH"/>
    <property type="match status" value="1"/>
</dbReference>
<dbReference type="Pfam" id="PF00550">
    <property type="entry name" value="PP-binding"/>
    <property type="match status" value="1"/>
</dbReference>
<dbReference type="SUPFAM" id="SSF55048">
    <property type="entry name" value="Probable ACP-binding domain of malonyl-CoA ACP transacylase"/>
    <property type="match status" value="1"/>
</dbReference>
<dbReference type="GO" id="GO:0044550">
    <property type="term" value="P:secondary metabolite biosynthetic process"/>
    <property type="evidence" value="ECO:0007669"/>
    <property type="project" value="TreeGrafter"/>
</dbReference>
<keyword evidence="4" id="KW-0808">Transferase</keyword>
<feature type="region of interest" description="C-terminal hotdog fold" evidence="5">
    <location>
        <begin position="1447"/>
        <end position="1593"/>
    </location>
</feature>
<dbReference type="FunFam" id="3.10.129.110:FF:000001">
    <property type="entry name" value="Sterigmatocystin biosynthesis polyketide synthase"/>
    <property type="match status" value="1"/>
</dbReference>
<protein>
    <submittedName>
        <fullName evidence="10">Putative polyketide synthase</fullName>
    </submittedName>
</protein>
<evidence type="ECO:0000259" key="8">
    <source>
        <dbReference type="PROSITE" id="PS52004"/>
    </source>
</evidence>
<dbReference type="InterPro" id="IPR049900">
    <property type="entry name" value="PKS_mFAS_DH"/>
</dbReference>
<dbReference type="InterPro" id="IPR018201">
    <property type="entry name" value="Ketoacyl_synth_AS"/>
</dbReference>
<dbReference type="InterPro" id="IPR030918">
    <property type="entry name" value="PT_fungal_PKS"/>
</dbReference>
<dbReference type="InterPro" id="IPR020841">
    <property type="entry name" value="PKS_Beta-ketoAc_synthase_dom"/>
</dbReference>
<dbReference type="InterPro" id="IPR016039">
    <property type="entry name" value="Thiolase-like"/>
</dbReference>
<dbReference type="PROSITE" id="PS52004">
    <property type="entry name" value="KS3_2"/>
    <property type="match status" value="1"/>
</dbReference>
<dbReference type="Pfam" id="PF14765">
    <property type="entry name" value="PS-DH"/>
    <property type="match status" value="1"/>
</dbReference>
<keyword evidence="2" id="KW-0596">Phosphopantetheine</keyword>
<dbReference type="Gene3D" id="3.40.47.10">
    <property type="match status" value="1"/>
</dbReference>
<dbReference type="Pfam" id="PF22621">
    <property type="entry name" value="CurL-like_PKS_C"/>
    <property type="match status" value="1"/>
</dbReference>
<evidence type="ECO:0000259" key="7">
    <source>
        <dbReference type="PROSITE" id="PS50075"/>
    </source>
</evidence>
<dbReference type="InterPro" id="IPR014031">
    <property type="entry name" value="Ketoacyl_synth_C"/>
</dbReference>
<dbReference type="Pfam" id="PF00109">
    <property type="entry name" value="ketoacyl-synt"/>
    <property type="match status" value="1"/>
</dbReference>
<gene>
    <name evidence="10" type="ORF">UCRPC4_g06629</name>
</gene>
<dbReference type="SMART" id="SM00827">
    <property type="entry name" value="PKS_AT"/>
    <property type="match status" value="1"/>
</dbReference>
<dbReference type="InterPro" id="IPR020806">
    <property type="entry name" value="PKS_PP-bd"/>
</dbReference>
<dbReference type="CDD" id="cd00833">
    <property type="entry name" value="PKS"/>
    <property type="match status" value="1"/>
</dbReference>
<evidence type="ECO:0000256" key="4">
    <source>
        <dbReference type="ARBA" id="ARBA00022679"/>
    </source>
</evidence>
<evidence type="ECO:0000256" key="3">
    <source>
        <dbReference type="ARBA" id="ARBA00022553"/>
    </source>
</evidence>
<dbReference type="FunFam" id="3.40.366.10:FF:000002">
    <property type="entry name" value="Probable polyketide synthase 2"/>
    <property type="match status" value="1"/>
</dbReference>
<dbReference type="Proteomes" id="UP000053317">
    <property type="component" value="Unassembled WGS sequence"/>
</dbReference>
<name>A0A0G2FSJ5_PHACM</name>
<organism evidence="10 11">
    <name type="scientific">Phaeomoniella chlamydospora</name>
    <name type="common">Phaeoacremonium chlamydosporum</name>
    <dbReference type="NCBI Taxonomy" id="158046"/>
    <lineage>
        <taxon>Eukaryota</taxon>
        <taxon>Fungi</taxon>
        <taxon>Dikarya</taxon>
        <taxon>Ascomycota</taxon>
        <taxon>Pezizomycotina</taxon>
        <taxon>Eurotiomycetes</taxon>
        <taxon>Chaetothyriomycetidae</taxon>
        <taxon>Phaeomoniellales</taxon>
        <taxon>Phaeomoniellaceae</taxon>
        <taxon>Phaeomoniella</taxon>
    </lineage>
</organism>
<dbReference type="PROSITE" id="PS50075">
    <property type="entry name" value="CARRIER"/>
    <property type="match status" value="1"/>
</dbReference>
<feature type="region of interest" description="Disordered" evidence="6">
    <location>
        <begin position="1619"/>
        <end position="1667"/>
    </location>
</feature>